<gene>
    <name evidence="2" type="primary">Po21_4</name>
    <name evidence="2" type="ORF">STEDEN_R15063</name>
</gene>
<name>A0A7K9S8F4_9PASS</name>
<feature type="non-terminal residue" evidence="2">
    <location>
        <position position="1"/>
    </location>
</feature>
<accession>A0A7K9S8F4</accession>
<protein>
    <submittedName>
        <fullName evidence="2">PO21 protein</fullName>
    </submittedName>
</protein>
<comment type="caution">
    <text evidence="2">The sequence shown here is derived from an EMBL/GenBank/DDBJ whole genome shotgun (WGS) entry which is preliminary data.</text>
</comment>
<evidence type="ECO:0000313" key="3">
    <source>
        <dbReference type="Proteomes" id="UP000572325"/>
    </source>
</evidence>
<sequence>IHTYIATGKTQTDHVQIKVGVKQGDPMSPFFFSLAMEPLLWELEESGKGQRRGASSITAMAFADQLVLLSHSWEDMKWNIKMPETFCNLTGLKAQGEK</sequence>
<dbReference type="EMBL" id="VWZU01016826">
    <property type="protein sequence ID" value="NXI31816.1"/>
    <property type="molecule type" value="Genomic_DNA"/>
</dbReference>
<evidence type="ECO:0000259" key="1">
    <source>
        <dbReference type="PROSITE" id="PS50878"/>
    </source>
</evidence>
<dbReference type="InterPro" id="IPR000477">
    <property type="entry name" value="RT_dom"/>
</dbReference>
<dbReference type="Pfam" id="PF00078">
    <property type="entry name" value="RVT_1"/>
    <property type="match status" value="1"/>
</dbReference>
<feature type="domain" description="Reverse transcriptase" evidence="1">
    <location>
        <begin position="1"/>
        <end position="98"/>
    </location>
</feature>
<dbReference type="AlphaFoldDB" id="A0A7K9S8F4"/>
<dbReference type="Proteomes" id="UP000572325">
    <property type="component" value="Unassembled WGS sequence"/>
</dbReference>
<keyword evidence="3" id="KW-1185">Reference proteome</keyword>
<feature type="non-terminal residue" evidence="2">
    <location>
        <position position="98"/>
    </location>
</feature>
<proteinExistence type="predicted"/>
<dbReference type="PROSITE" id="PS50878">
    <property type="entry name" value="RT_POL"/>
    <property type="match status" value="1"/>
</dbReference>
<reference evidence="2 3" key="1">
    <citation type="submission" date="2019-09" db="EMBL/GenBank/DDBJ databases">
        <title>Bird 10,000 Genomes (B10K) Project - Family phase.</title>
        <authorList>
            <person name="Zhang G."/>
        </authorList>
    </citation>
    <scope>NUCLEOTIDE SEQUENCE [LARGE SCALE GENOMIC DNA]</scope>
    <source>
        <strain evidence="2">B10K-DU-001-27</strain>
        <tissue evidence="2">Muscle</tissue>
    </source>
</reference>
<evidence type="ECO:0000313" key="2">
    <source>
        <dbReference type="EMBL" id="NXI31816.1"/>
    </source>
</evidence>
<organism evidence="2 3">
    <name type="scientific">Sterrhoptilus dennistouni</name>
    <dbReference type="NCBI Taxonomy" id="2585820"/>
    <lineage>
        <taxon>Eukaryota</taxon>
        <taxon>Metazoa</taxon>
        <taxon>Chordata</taxon>
        <taxon>Craniata</taxon>
        <taxon>Vertebrata</taxon>
        <taxon>Euteleostomi</taxon>
        <taxon>Archelosauria</taxon>
        <taxon>Archosauria</taxon>
        <taxon>Dinosauria</taxon>
        <taxon>Saurischia</taxon>
        <taxon>Theropoda</taxon>
        <taxon>Coelurosauria</taxon>
        <taxon>Aves</taxon>
        <taxon>Neognathae</taxon>
        <taxon>Neoaves</taxon>
        <taxon>Telluraves</taxon>
        <taxon>Australaves</taxon>
        <taxon>Passeriformes</taxon>
        <taxon>Sylvioidea</taxon>
        <taxon>Zosteropidae</taxon>
        <taxon>Sterrhoptilus</taxon>
    </lineage>
</organism>